<evidence type="ECO:0000313" key="3">
    <source>
        <dbReference type="Proteomes" id="UP000298030"/>
    </source>
</evidence>
<comment type="caution">
    <text evidence="2">The sequence shown here is derived from an EMBL/GenBank/DDBJ whole genome shotgun (WGS) entry which is preliminary data.</text>
</comment>
<name>A0A4Y7SJ98_COPMI</name>
<feature type="transmembrane region" description="Helical" evidence="1">
    <location>
        <begin position="116"/>
        <end position="141"/>
    </location>
</feature>
<feature type="transmembrane region" description="Helical" evidence="1">
    <location>
        <begin position="175"/>
        <end position="197"/>
    </location>
</feature>
<feature type="transmembrane region" description="Helical" evidence="1">
    <location>
        <begin position="20"/>
        <end position="41"/>
    </location>
</feature>
<keyword evidence="1" id="KW-1133">Transmembrane helix</keyword>
<dbReference type="AlphaFoldDB" id="A0A4Y7SJ98"/>
<proteinExistence type="predicted"/>
<keyword evidence="3" id="KW-1185">Reference proteome</keyword>
<organism evidence="2 3">
    <name type="scientific">Coprinellus micaceus</name>
    <name type="common">Glistening ink-cap mushroom</name>
    <name type="synonym">Coprinus micaceus</name>
    <dbReference type="NCBI Taxonomy" id="71717"/>
    <lineage>
        <taxon>Eukaryota</taxon>
        <taxon>Fungi</taxon>
        <taxon>Dikarya</taxon>
        <taxon>Basidiomycota</taxon>
        <taxon>Agaricomycotina</taxon>
        <taxon>Agaricomycetes</taxon>
        <taxon>Agaricomycetidae</taxon>
        <taxon>Agaricales</taxon>
        <taxon>Agaricineae</taxon>
        <taxon>Psathyrellaceae</taxon>
        <taxon>Coprinellus</taxon>
    </lineage>
</organism>
<feature type="transmembrane region" description="Helical" evidence="1">
    <location>
        <begin position="209"/>
        <end position="232"/>
    </location>
</feature>
<feature type="transmembrane region" description="Helical" evidence="1">
    <location>
        <begin position="252"/>
        <end position="276"/>
    </location>
</feature>
<feature type="transmembrane region" description="Helical" evidence="1">
    <location>
        <begin position="307"/>
        <end position="331"/>
    </location>
</feature>
<evidence type="ECO:0000256" key="1">
    <source>
        <dbReference type="SAM" id="Phobius"/>
    </source>
</evidence>
<dbReference type="EMBL" id="QPFP01000104">
    <property type="protein sequence ID" value="TEB21738.1"/>
    <property type="molecule type" value="Genomic_DNA"/>
</dbReference>
<sequence length="396" mass="42581">MCYFKPSLPPRHPPSDSSSFTYIHISFDAVESLFLSFPFVYPTMALIRSQYWYPEVLDSNSATPTLLSGAAVVFDYPCAVLVCAWSLGIQASVVVPIARALIASIRNGTKRNRASTLLLATSTLALMFSVTGLMYCGAAVLRLTSLSRRPGVGTGVLDGGDLGGSHAALVEQGRVLSQMVAVGMQLMVIMADALLIYRCWIVFNGRKWICVMPCVPFVISLALSLYGIVAVARAPPRPPGTPMTKTATLAAAPFIATISSVSVNIIVTSLICSEIIRSRRRLRKILGTSTANTGSLKSSSSGPSDTFFAVAILVEAALPSALVGMYVPIATFATRGGVFTSRVGWAAFTALSPQVILVRVLKRRDVLSVMQKHEKESSLEFSRSPTSMYDDHDRLD</sequence>
<keyword evidence="1" id="KW-0812">Transmembrane</keyword>
<dbReference type="OrthoDB" id="2994132at2759"/>
<dbReference type="Proteomes" id="UP000298030">
    <property type="component" value="Unassembled WGS sequence"/>
</dbReference>
<gene>
    <name evidence="2" type="ORF">FA13DRAFT_96905</name>
</gene>
<reference evidence="2 3" key="1">
    <citation type="journal article" date="2019" name="Nat. Ecol. Evol.">
        <title>Megaphylogeny resolves global patterns of mushroom evolution.</title>
        <authorList>
            <person name="Varga T."/>
            <person name="Krizsan K."/>
            <person name="Foldi C."/>
            <person name="Dima B."/>
            <person name="Sanchez-Garcia M."/>
            <person name="Sanchez-Ramirez S."/>
            <person name="Szollosi G.J."/>
            <person name="Szarkandi J.G."/>
            <person name="Papp V."/>
            <person name="Albert L."/>
            <person name="Andreopoulos W."/>
            <person name="Angelini C."/>
            <person name="Antonin V."/>
            <person name="Barry K.W."/>
            <person name="Bougher N.L."/>
            <person name="Buchanan P."/>
            <person name="Buyck B."/>
            <person name="Bense V."/>
            <person name="Catcheside P."/>
            <person name="Chovatia M."/>
            <person name="Cooper J."/>
            <person name="Damon W."/>
            <person name="Desjardin D."/>
            <person name="Finy P."/>
            <person name="Geml J."/>
            <person name="Haridas S."/>
            <person name="Hughes K."/>
            <person name="Justo A."/>
            <person name="Karasinski D."/>
            <person name="Kautmanova I."/>
            <person name="Kiss B."/>
            <person name="Kocsube S."/>
            <person name="Kotiranta H."/>
            <person name="LaButti K.M."/>
            <person name="Lechner B.E."/>
            <person name="Liimatainen K."/>
            <person name="Lipzen A."/>
            <person name="Lukacs Z."/>
            <person name="Mihaltcheva S."/>
            <person name="Morgado L.N."/>
            <person name="Niskanen T."/>
            <person name="Noordeloos M.E."/>
            <person name="Ohm R.A."/>
            <person name="Ortiz-Santana B."/>
            <person name="Ovrebo C."/>
            <person name="Racz N."/>
            <person name="Riley R."/>
            <person name="Savchenko A."/>
            <person name="Shiryaev A."/>
            <person name="Soop K."/>
            <person name="Spirin V."/>
            <person name="Szebenyi C."/>
            <person name="Tomsovsky M."/>
            <person name="Tulloss R.E."/>
            <person name="Uehling J."/>
            <person name="Grigoriev I.V."/>
            <person name="Vagvolgyi C."/>
            <person name="Papp T."/>
            <person name="Martin F.M."/>
            <person name="Miettinen O."/>
            <person name="Hibbett D.S."/>
            <person name="Nagy L.G."/>
        </authorList>
    </citation>
    <scope>NUCLEOTIDE SEQUENCE [LARGE SCALE GENOMIC DNA]</scope>
    <source>
        <strain evidence="2 3">FP101781</strain>
    </source>
</reference>
<feature type="transmembrane region" description="Helical" evidence="1">
    <location>
        <begin position="343"/>
        <end position="361"/>
    </location>
</feature>
<keyword evidence="1" id="KW-0472">Membrane</keyword>
<protein>
    <submittedName>
        <fullName evidence="2">Uncharacterized protein</fullName>
    </submittedName>
</protein>
<evidence type="ECO:0000313" key="2">
    <source>
        <dbReference type="EMBL" id="TEB21738.1"/>
    </source>
</evidence>
<accession>A0A4Y7SJ98</accession>